<reference evidence="2" key="1">
    <citation type="journal article" date="2019" name="Int. J. Syst. Evol. Microbiol.">
        <title>The Global Catalogue of Microorganisms (GCM) 10K type strain sequencing project: providing services to taxonomists for standard genome sequencing and annotation.</title>
        <authorList>
            <consortium name="The Broad Institute Genomics Platform"/>
            <consortium name="The Broad Institute Genome Sequencing Center for Infectious Disease"/>
            <person name="Wu L."/>
            <person name="Ma J."/>
        </authorList>
    </citation>
    <scope>NUCLEOTIDE SEQUENCE [LARGE SCALE GENOMIC DNA]</scope>
    <source>
        <strain evidence="2">JCM 17923</strain>
    </source>
</reference>
<dbReference type="RefSeq" id="WP_345238203.1">
    <property type="nucleotide sequence ID" value="NZ_BAABGZ010000080.1"/>
</dbReference>
<name>A0ABP8IRT8_9BACT</name>
<comment type="caution">
    <text evidence="1">The sequence shown here is derived from an EMBL/GenBank/DDBJ whole genome shotgun (WGS) entry which is preliminary data.</text>
</comment>
<sequence>MPAAPVHPTEERLFLAACLAHIKRADGSLAKDWSLAETARRGADDLLKRYLASPTLPDQLTEQAYRASEDLRTSPADSHNWPATQAQAERVLPVAMRVLYVLSTAAG</sequence>
<dbReference type="Proteomes" id="UP001501153">
    <property type="component" value="Unassembled WGS sequence"/>
</dbReference>
<dbReference type="EMBL" id="BAABGZ010000080">
    <property type="protein sequence ID" value="GAA4369309.1"/>
    <property type="molecule type" value="Genomic_DNA"/>
</dbReference>
<protein>
    <submittedName>
        <fullName evidence="1">Uncharacterized protein</fullName>
    </submittedName>
</protein>
<evidence type="ECO:0000313" key="1">
    <source>
        <dbReference type="EMBL" id="GAA4369309.1"/>
    </source>
</evidence>
<evidence type="ECO:0000313" key="2">
    <source>
        <dbReference type="Proteomes" id="UP001501153"/>
    </source>
</evidence>
<proteinExistence type="predicted"/>
<organism evidence="1 2">
    <name type="scientific">Hymenobacter saemangeumensis</name>
    <dbReference type="NCBI Taxonomy" id="1084522"/>
    <lineage>
        <taxon>Bacteria</taxon>
        <taxon>Pseudomonadati</taxon>
        <taxon>Bacteroidota</taxon>
        <taxon>Cytophagia</taxon>
        <taxon>Cytophagales</taxon>
        <taxon>Hymenobacteraceae</taxon>
        <taxon>Hymenobacter</taxon>
    </lineage>
</organism>
<accession>A0ABP8IRT8</accession>
<gene>
    <name evidence="1" type="ORF">GCM10023185_42840</name>
</gene>
<keyword evidence="2" id="KW-1185">Reference proteome</keyword>